<dbReference type="PANTHER" id="PTHR43382:SF2">
    <property type="entry name" value="BIFUNCTIONAL GLUTAMATE_PROLINE--TRNA LIGASE"/>
    <property type="match status" value="1"/>
</dbReference>
<dbReference type="InterPro" id="IPR007214">
    <property type="entry name" value="YbaK/aa-tRNA-synth-assoc-dom"/>
</dbReference>
<dbReference type="Pfam" id="PF09180">
    <property type="entry name" value="ProRS-C_1"/>
    <property type="match status" value="1"/>
</dbReference>
<dbReference type="InterPro" id="IPR033721">
    <property type="entry name" value="ProRS_core_arch_euk"/>
</dbReference>
<dbReference type="PANTHER" id="PTHR43382">
    <property type="entry name" value="PROLYL-TRNA SYNTHETASE"/>
    <property type="match status" value="1"/>
</dbReference>
<feature type="region of interest" description="Disordered" evidence="9">
    <location>
        <begin position="365"/>
        <end position="405"/>
    </location>
</feature>
<gene>
    <name evidence="11" type="ORF">JKP88DRAFT_264152</name>
</gene>
<dbReference type="Pfam" id="PF03129">
    <property type="entry name" value="HGTP_anticodon"/>
    <property type="match status" value="1"/>
</dbReference>
<evidence type="ECO:0000256" key="5">
    <source>
        <dbReference type="ARBA" id="ARBA00022917"/>
    </source>
</evidence>
<dbReference type="PRINTS" id="PR01046">
    <property type="entry name" value="TRNASYNTHPRO"/>
</dbReference>
<keyword evidence="3" id="KW-0547">Nucleotide-binding</keyword>
<evidence type="ECO:0000256" key="4">
    <source>
        <dbReference type="ARBA" id="ARBA00022840"/>
    </source>
</evidence>
<evidence type="ECO:0000313" key="11">
    <source>
        <dbReference type="EMBL" id="KAG5179602.1"/>
    </source>
</evidence>
<dbReference type="OrthoDB" id="1350766at2759"/>
<name>A0A835YT63_9STRA</name>
<dbReference type="InterPro" id="IPR002314">
    <property type="entry name" value="aa-tRNA-synt_IIb"/>
</dbReference>
<dbReference type="InterPro" id="IPR036754">
    <property type="entry name" value="YbaK/aa-tRNA-synt-asso_dom_sf"/>
</dbReference>
<dbReference type="InterPro" id="IPR002316">
    <property type="entry name" value="Pro-tRNA-ligase_IIa"/>
</dbReference>
<keyword evidence="4" id="KW-0067">ATP-binding</keyword>
<dbReference type="Proteomes" id="UP000664859">
    <property type="component" value="Unassembled WGS sequence"/>
</dbReference>
<dbReference type="Gene3D" id="3.90.960.10">
    <property type="entry name" value="YbaK/aminoacyl-tRNA synthetase-associated domain"/>
    <property type="match status" value="1"/>
</dbReference>
<dbReference type="InterPro" id="IPR004499">
    <property type="entry name" value="Pro-tRNA-ligase_IIa_arc-type"/>
</dbReference>
<dbReference type="SUPFAM" id="SSF64586">
    <property type="entry name" value="C-terminal domain of ProRS"/>
    <property type="match status" value="1"/>
</dbReference>
<protein>
    <recommendedName>
        <fullName evidence="1">proline--tRNA ligase</fullName>
        <ecNumber evidence="1">6.1.1.15</ecNumber>
    </recommendedName>
    <alternativeName>
        <fullName evidence="7">Prolyl-tRNA synthetase</fullName>
    </alternativeName>
</protein>
<dbReference type="Gene3D" id="1.20.1050.130">
    <property type="match status" value="1"/>
</dbReference>
<dbReference type="InterPro" id="IPR045864">
    <property type="entry name" value="aa-tRNA-synth_II/BPL/LPL"/>
</dbReference>
<evidence type="ECO:0000256" key="6">
    <source>
        <dbReference type="ARBA" id="ARBA00023146"/>
    </source>
</evidence>
<evidence type="ECO:0000256" key="9">
    <source>
        <dbReference type="SAM" id="MobiDB-lite"/>
    </source>
</evidence>
<evidence type="ECO:0000256" key="2">
    <source>
        <dbReference type="ARBA" id="ARBA00022598"/>
    </source>
</evidence>
<dbReference type="Pfam" id="PF04073">
    <property type="entry name" value="tRNA_edit"/>
    <property type="match status" value="1"/>
</dbReference>
<evidence type="ECO:0000256" key="8">
    <source>
        <dbReference type="ARBA" id="ARBA00047671"/>
    </source>
</evidence>
<dbReference type="Pfam" id="PF00043">
    <property type="entry name" value="GST_C"/>
    <property type="match status" value="1"/>
</dbReference>
<dbReference type="InterPro" id="IPR004046">
    <property type="entry name" value="GST_C"/>
</dbReference>
<evidence type="ECO:0000313" key="12">
    <source>
        <dbReference type="Proteomes" id="UP000664859"/>
    </source>
</evidence>
<dbReference type="InterPro" id="IPR036621">
    <property type="entry name" value="Anticodon-bd_dom_sf"/>
</dbReference>
<accession>A0A835YT63</accession>
<dbReference type="GO" id="GO:0006433">
    <property type="term" value="P:prolyl-tRNA aminoacylation"/>
    <property type="evidence" value="ECO:0007669"/>
    <property type="project" value="InterPro"/>
</dbReference>
<dbReference type="InterPro" id="IPR036282">
    <property type="entry name" value="Glutathione-S-Trfase_C_sf"/>
</dbReference>
<sequence length="911" mass="99618">MTASALSVAGSPLQVKLVLAAARYADVTVEVQEAAADAEGNNGTSTAVLTTPQGPIRGLNAVLRYVSRLRPASELEGSNFQSSQVDQWVEFASNEMCHMAGGSASAIAQQDKVLAALEAHLASRTFVVGQRMSVADMCIAAALEGVPLAADKQPAVCRFYGTIVNQPLFNGTAKKASSRSSKAGKAKQLEQVQESENKAIDKLTELGLPSVTYAHAPAMTVEEQMQEIGSLPGAKTKNLFLRDKKHGIYLVTAAHDSPTDTKTIAALLSLPPSANLRFADEETLSAILGVKQGSVGPLAVLNDTEGQATFVLDKKLAQADIINSHPLRNDRTTAVSAKDLIAYANACNHPPTILDFASAASANAGKSNGKPAGGAASRGAPAAKGGKPAKSTMDKQKHDRAADSKKELKKETLLGIDKSKTGDFAGWYQQVITYSEMIDYYDISGCYILRPWAFEIWEHIQHWFDAEIKKLGVSNSYFPLFVSKKALEAEKDHVEGFAPEVAWVTKSGETDLAEPIAVRPTSETIMYPAFARWIRSHRDLPLCLNQWSNVVRWEFKDPTPFLRSREFLWQEGHTAHTTFEEAEEMVFQILDLYRRVYEELLAVPVIKGTKTELEKFAGGFRTTTVEAYITGSGRAIQGATSHNLGQNFGKMFNINFEAKDGTSKIPWQTSWGITTRSIGVCVMCHGDDQGLVLPPRVAPLQVVIVPVVTKKFGLDQLSPFVDKIVADLRGGNVRVKFDTRDNYTAGWKYNHWEQKGVPIRLEVGPRDVEAERVVVVRRDTGDKQEMPVEAGIQGRILGVLEDIQNNLFAKATASRDEHYSRVLEWADFVPALNKNDIVLTPFCNEGEWEEKVKAMSRDEALQGGSEDVRTSTSVAAKTLCIPLDQPELPEGTKCFVSGKPATCWVLWGRSY</sequence>
<dbReference type="FunFam" id="3.30.110.30:FF:000001">
    <property type="entry name" value="Bifunctional glutamate/proline--tRNA ligase"/>
    <property type="match status" value="1"/>
</dbReference>
<reference evidence="11" key="1">
    <citation type="submission" date="2021-02" db="EMBL/GenBank/DDBJ databases">
        <title>First Annotated Genome of the Yellow-green Alga Tribonema minus.</title>
        <authorList>
            <person name="Mahan K.M."/>
        </authorList>
    </citation>
    <scope>NUCLEOTIDE SEQUENCE</scope>
    <source>
        <strain evidence="11">UTEX B ZZ1240</strain>
    </source>
</reference>
<dbReference type="InterPro" id="IPR006195">
    <property type="entry name" value="aa-tRNA-synth_II"/>
</dbReference>
<feature type="compositionally biased region" description="Low complexity" evidence="9">
    <location>
        <begin position="365"/>
        <end position="390"/>
    </location>
</feature>
<dbReference type="SUPFAM" id="SSF55826">
    <property type="entry name" value="YbaK/ProRS associated domain"/>
    <property type="match status" value="1"/>
</dbReference>
<feature type="domain" description="Aminoacyl-transfer RNA synthetases class-II family profile" evidence="10">
    <location>
        <begin position="454"/>
        <end position="694"/>
    </location>
</feature>
<feature type="compositionally biased region" description="Basic and acidic residues" evidence="9">
    <location>
        <begin position="392"/>
        <end position="405"/>
    </location>
</feature>
<keyword evidence="2 11" id="KW-0436">Ligase</keyword>
<dbReference type="FunFam" id="3.30.930.10:FF:000007">
    <property type="entry name" value="Bifunctional glutamate/proline--tRNA ligase"/>
    <property type="match status" value="1"/>
</dbReference>
<dbReference type="GO" id="GO:0002161">
    <property type="term" value="F:aminoacyl-tRNA deacylase activity"/>
    <property type="evidence" value="ECO:0007669"/>
    <property type="project" value="InterPro"/>
</dbReference>
<dbReference type="CDD" id="cd00862">
    <property type="entry name" value="ProRS_anticodon_zinc"/>
    <property type="match status" value="1"/>
</dbReference>
<dbReference type="AlphaFoldDB" id="A0A835YT63"/>
<dbReference type="SUPFAM" id="SSF55681">
    <property type="entry name" value="Class II aaRS and biotin synthetases"/>
    <property type="match status" value="1"/>
</dbReference>
<keyword evidence="6" id="KW-0030">Aminoacyl-tRNA synthetase</keyword>
<dbReference type="InterPro" id="IPR017449">
    <property type="entry name" value="Pro-tRNA_synth_II"/>
</dbReference>
<dbReference type="HAMAP" id="MF_01571">
    <property type="entry name" value="Pro_tRNA_synth_type3"/>
    <property type="match status" value="1"/>
</dbReference>
<dbReference type="EMBL" id="JAFCMP010000446">
    <property type="protein sequence ID" value="KAG5179602.1"/>
    <property type="molecule type" value="Genomic_DNA"/>
</dbReference>
<dbReference type="GO" id="GO:0005524">
    <property type="term" value="F:ATP binding"/>
    <property type="evidence" value="ECO:0007669"/>
    <property type="project" value="UniProtKB-KW"/>
</dbReference>
<evidence type="ECO:0000256" key="3">
    <source>
        <dbReference type="ARBA" id="ARBA00022741"/>
    </source>
</evidence>
<dbReference type="PROSITE" id="PS50862">
    <property type="entry name" value="AA_TRNA_LIGASE_II"/>
    <property type="match status" value="1"/>
</dbReference>
<dbReference type="Gene3D" id="3.30.110.30">
    <property type="entry name" value="C-terminal domain of ProRS"/>
    <property type="match status" value="1"/>
</dbReference>
<dbReference type="Gene3D" id="3.40.50.800">
    <property type="entry name" value="Anticodon-binding domain"/>
    <property type="match status" value="1"/>
</dbReference>
<dbReference type="GO" id="GO:0004827">
    <property type="term" value="F:proline-tRNA ligase activity"/>
    <property type="evidence" value="ECO:0007669"/>
    <property type="project" value="UniProtKB-EC"/>
</dbReference>
<keyword evidence="5" id="KW-0648">Protein biosynthesis</keyword>
<dbReference type="FunFam" id="3.40.50.800:FF:000005">
    <property type="entry name" value="bifunctional glutamate/proline--tRNA ligase"/>
    <property type="match status" value="1"/>
</dbReference>
<dbReference type="SUPFAM" id="SSF52954">
    <property type="entry name" value="Class II aaRS ABD-related"/>
    <property type="match status" value="1"/>
</dbReference>
<keyword evidence="12" id="KW-1185">Reference proteome</keyword>
<dbReference type="Gene3D" id="3.30.930.10">
    <property type="entry name" value="Bira Bifunctional Protein, Domain 2"/>
    <property type="match status" value="1"/>
</dbReference>
<dbReference type="SMART" id="SM00946">
    <property type="entry name" value="ProRS-C_1"/>
    <property type="match status" value="1"/>
</dbReference>
<comment type="catalytic activity">
    <reaction evidence="8">
        <text>tRNA(Pro) + L-proline + ATP = L-prolyl-tRNA(Pro) + AMP + diphosphate</text>
        <dbReference type="Rhea" id="RHEA:14305"/>
        <dbReference type="Rhea" id="RHEA-COMP:9700"/>
        <dbReference type="Rhea" id="RHEA-COMP:9702"/>
        <dbReference type="ChEBI" id="CHEBI:30616"/>
        <dbReference type="ChEBI" id="CHEBI:33019"/>
        <dbReference type="ChEBI" id="CHEBI:60039"/>
        <dbReference type="ChEBI" id="CHEBI:78442"/>
        <dbReference type="ChEBI" id="CHEBI:78532"/>
        <dbReference type="ChEBI" id="CHEBI:456215"/>
        <dbReference type="EC" id="6.1.1.15"/>
    </reaction>
</comment>
<dbReference type="InterPro" id="IPR016061">
    <property type="entry name" value="Pro-tRNA_ligase_II_C"/>
</dbReference>
<dbReference type="FunFam" id="3.90.960.10:FF:000005">
    <property type="entry name" value="Putative prolyl-tRNA synthetase"/>
    <property type="match status" value="1"/>
</dbReference>
<dbReference type="GO" id="GO:0005737">
    <property type="term" value="C:cytoplasm"/>
    <property type="evidence" value="ECO:0007669"/>
    <property type="project" value="InterPro"/>
</dbReference>
<dbReference type="NCBIfam" id="TIGR00408">
    <property type="entry name" value="proS_fam_I"/>
    <property type="match status" value="1"/>
</dbReference>
<dbReference type="InterPro" id="IPR004154">
    <property type="entry name" value="Anticodon-bd"/>
</dbReference>
<dbReference type="GO" id="GO:0017101">
    <property type="term" value="C:aminoacyl-tRNA synthetase multienzyme complex"/>
    <property type="evidence" value="ECO:0007669"/>
    <property type="project" value="TreeGrafter"/>
</dbReference>
<dbReference type="SUPFAM" id="SSF47616">
    <property type="entry name" value="GST C-terminal domain-like"/>
    <property type="match status" value="1"/>
</dbReference>
<dbReference type="CDD" id="cd00778">
    <property type="entry name" value="ProRS_core_arch_euk"/>
    <property type="match status" value="1"/>
</dbReference>
<evidence type="ECO:0000259" key="10">
    <source>
        <dbReference type="PROSITE" id="PS50862"/>
    </source>
</evidence>
<dbReference type="EC" id="6.1.1.15" evidence="1"/>
<evidence type="ECO:0000256" key="7">
    <source>
        <dbReference type="ARBA" id="ARBA00029731"/>
    </source>
</evidence>
<comment type="caution">
    <text evidence="11">The sequence shown here is derived from an EMBL/GenBank/DDBJ whole genome shotgun (WGS) entry which is preliminary data.</text>
</comment>
<organism evidence="11 12">
    <name type="scientific">Tribonema minus</name>
    <dbReference type="NCBI Taxonomy" id="303371"/>
    <lineage>
        <taxon>Eukaryota</taxon>
        <taxon>Sar</taxon>
        <taxon>Stramenopiles</taxon>
        <taxon>Ochrophyta</taxon>
        <taxon>PX clade</taxon>
        <taxon>Xanthophyceae</taxon>
        <taxon>Tribonematales</taxon>
        <taxon>Tribonemataceae</taxon>
        <taxon>Tribonema</taxon>
    </lineage>
</organism>
<evidence type="ECO:0000256" key="1">
    <source>
        <dbReference type="ARBA" id="ARBA00012831"/>
    </source>
</evidence>
<dbReference type="Pfam" id="PF00587">
    <property type="entry name" value="tRNA-synt_2b"/>
    <property type="match status" value="1"/>
</dbReference>
<proteinExistence type="inferred from homology"/>
<dbReference type="CDD" id="cd04335">
    <property type="entry name" value="PrdX_deacylase"/>
    <property type="match status" value="1"/>
</dbReference>